<name>A0ABP0Z6W1_9ROSI</name>
<organism evidence="1 2">
    <name type="scientific">Citrullus colocynthis</name>
    <name type="common">colocynth</name>
    <dbReference type="NCBI Taxonomy" id="252529"/>
    <lineage>
        <taxon>Eukaryota</taxon>
        <taxon>Viridiplantae</taxon>
        <taxon>Streptophyta</taxon>
        <taxon>Embryophyta</taxon>
        <taxon>Tracheophyta</taxon>
        <taxon>Spermatophyta</taxon>
        <taxon>Magnoliopsida</taxon>
        <taxon>eudicotyledons</taxon>
        <taxon>Gunneridae</taxon>
        <taxon>Pentapetalae</taxon>
        <taxon>rosids</taxon>
        <taxon>fabids</taxon>
        <taxon>Cucurbitales</taxon>
        <taxon>Cucurbitaceae</taxon>
        <taxon>Benincaseae</taxon>
        <taxon>Citrullus</taxon>
    </lineage>
</organism>
<keyword evidence="2" id="KW-1185">Reference proteome</keyword>
<dbReference type="Proteomes" id="UP001642487">
    <property type="component" value="Chromosome 7"/>
</dbReference>
<gene>
    <name evidence="1" type="ORF">CITCOLO1_LOCUS18984</name>
</gene>
<accession>A0ABP0Z6W1</accession>
<evidence type="ECO:0000313" key="1">
    <source>
        <dbReference type="EMBL" id="CAK9326630.1"/>
    </source>
</evidence>
<sequence>ACSSHIRPPTAGRCTTTVRVDVCRSPCWVPTPTAHAVADSPPPPPSSEFIGSESSCDRWNFGGLDQVTFGVGVLDVPSELKCGLCNIKRVKPASLGFYFRFHYASL</sequence>
<feature type="non-terminal residue" evidence="1">
    <location>
        <position position="1"/>
    </location>
</feature>
<proteinExistence type="predicted"/>
<reference evidence="1 2" key="1">
    <citation type="submission" date="2024-03" db="EMBL/GenBank/DDBJ databases">
        <authorList>
            <person name="Gkanogiannis A."/>
            <person name="Becerra Lopez-Lavalle L."/>
        </authorList>
    </citation>
    <scope>NUCLEOTIDE SEQUENCE [LARGE SCALE GENOMIC DNA]</scope>
</reference>
<evidence type="ECO:0000313" key="2">
    <source>
        <dbReference type="Proteomes" id="UP001642487"/>
    </source>
</evidence>
<protein>
    <submittedName>
        <fullName evidence="1">Uncharacterized protein</fullName>
    </submittedName>
</protein>
<dbReference type="EMBL" id="OZ021741">
    <property type="protein sequence ID" value="CAK9326630.1"/>
    <property type="molecule type" value="Genomic_DNA"/>
</dbReference>